<protein>
    <submittedName>
        <fullName evidence="2">Uncharacterized protein</fullName>
    </submittedName>
</protein>
<keyword evidence="3" id="KW-1185">Reference proteome</keyword>
<evidence type="ECO:0000256" key="1">
    <source>
        <dbReference type="SAM" id="MobiDB-lite"/>
    </source>
</evidence>
<dbReference type="Proteomes" id="UP000835052">
    <property type="component" value="Unassembled WGS sequence"/>
</dbReference>
<comment type="caution">
    <text evidence="2">The sequence shown here is derived from an EMBL/GenBank/DDBJ whole genome shotgun (WGS) entry which is preliminary data.</text>
</comment>
<accession>A0A8S1HSM3</accession>
<feature type="region of interest" description="Disordered" evidence="1">
    <location>
        <begin position="75"/>
        <end position="97"/>
    </location>
</feature>
<evidence type="ECO:0000313" key="2">
    <source>
        <dbReference type="EMBL" id="CAD6197894.1"/>
    </source>
</evidence>
<dbReference type="EMBL" id="CAJGYM010000108">
    <property type="protein sequence ID" value="CAD6197894.1"/>
    <property type="molecule type" value="Genomic_DNA"/>
</dbReference>
<dbReference type="AlphaFoldDB" id="A0A8S1HSM3"/>
<feature type="compositionally biased region" description="Basic and acidic residues" evidence="1">
    <location>
        <begin position="82"/>
        <end position="97"/>
    </location>
</feature>
<gene>
    <name evidence="2" type="ORF">CAUJ_LOCUS13801</name>
</gene>
<name>A0A8S1HSM3_9PELO</name>
<reference evidence="2" key="1">
    <citation type="submission" date="2020-10" db="EMBL/GenBank/DDBJ databases">
        <authorList>
            <person name="Kikuchi T."/>
        </authorList>
    </citation>
    <scope>NUCLEOTIDE SEQUENCE</scope>
    <source>
        <strain evidence="2">NKZ352</strain>
    </source>
</reference>
<organism evidence="2 3">
    <name type="scientific">Caenorhabditis auriculariae</name>
    <dbReference type="NCBI Taxonomy" id="2777116"/>
    <lineage>
        <taxon>Eukaryota</taxon>
        <taxon>Metazoa</taxon>
        <taxon>Ecdysozoa</taxon>
        <taxon>Nematoda</taxon>
        <taxon>Chromadorea</taxon>
        <taxon>Rhabditida</taxon>
        <taxon>Rhabditina</taxon>
        <taxon>Rhabditomorpha</taxon>
        <taxon>Rhabditoidea</taxon>
        <taxon>Rhabditidae</taxon>
        <taxon>Peloderinae</taxon>
        <taxon>Caenorhabditis</taxon>
    </lineage>
</organism>
<sequence length="97" mass="10739">MYKQKTVRSPYLSLTYDSRPQVVNLCSSETEPLRSSIPAPPIGCKQHFRAYPVLGPGRQQLSVACGRRDDDFIDATGAGNDMTERDGEEKKCDDGSE</sequence>
<proteinExistence type="predicted"/>
<evidence type="ECO:0000313" key="3">
    <source>
        <dbReference type="Proteomes" id="UP000835052"/>
    </source>
</evidence>